<gene>
    <name evidence="1" type="ORF">HD556DRAFT_1314628</name>
</gene>
<reference evidence="1" key="1">
    <citation type="journal article" date="2020" name="New Phytol.">
        <title>Comparative genomics reveals dynamic genome evolution in host specialist ectomycorrhizal fungi.</title>
        <authorList>
            <person name="Lofgren L.A."/>
            <person name="Nguyen N.H."/>
            <person name="Vilgalys R."/>
            <person name="Ruytinx J."/>
            <person name="Liao H.L."/>
            <person name="Branco S."/>
            <person name="Kuo A."/>
            <person name="LaButti K."/>
            <person name="Lipzen A."/>
            <person name="Andreopoulos W."/>
            <person name="Pangilinan J."/>
            <person name="Riley R."/>
            <person name="Hundley H."/>
            <person name="Na H."/>
            <person name="Barry K."/>
            <person name="Grigoriev I.V."/>
            <person name="Stajich J.E."/>
            <person name="Kennedy P.G."/>
        </authorList>
    </citation>
    <scope>NUCLEOTIDE SEQUENCE</scope>
    <source>
        <strain evidence="1">S12</strain>
    </source>
</reference>
<name>A0A9P7ABE5_9AGAM</name>
<protein>
    <submittedName>
        <fullName evidence="1">Uncharacterized protein</fullName>
    </submittedName>
</protein>
<dbReference type="AlphaFoldDB" id="A0A9P7ABE5"/>
<dbReference type="RefSeq" id="XP_041152446.1">
    <property type="nucleotide sequence ID" value="XM_041300970.1"/>
</dbReference>
<keyword evidence="2" id="KW-1185">Reference proteome</keyword>
<sequence>MTDVKETNERHEKEGTTDSPGYNQMMGIFYEKHVCKTCWPKAMEAAFAVMMIGPLEFAVASTPRSRSYLDQIRTIATPTLLSSPMVSWMKRSHFFRRISHMG</sequence>
<accession>A0A9P7ABE5</accession>
<proteinExistence type="predicted"/>
<dbReference type="EMBL" id="JABBWE010000123">
    <property type="protein sequence ID" value="KAG1784961.1"/>
    <property type="molecule type" value="Genomic_DNA"/>
</dbReference>
<dbReference type="OrthoDB" id="190201at2759"/>
<evidence type="ECO:0000313" key="1">
    <source>
        <dbReference type="EMBL" id="KAG1784961.1"/>
    </source>
</evidence>
<evidence type="ECO:0000313" key="2">
    <source>
        <dbReference type="Proteomes" id="UP000719766"/>
    </source>
</evidence>
<dbReference type="Proteomes" id="UP000719766">
    <property type="component" value="Unassembled WGS sequence"/>
</dbReference>
<organism evidence="1 2">
    <name type="scientific">Suillus plorans</name>
    <dbReference type="NCBI Taxonomy" id="116603"/>
    <lineage>
        <taxon>Eukaryota</taxon>
        <taxon>Fungi</taxon>
        <taxon>Dikarya</taxon>
        <taxon>Basidiomycota</taxon>
        <taxon>Agaricomycotina</taxon>
        <taxon>Agaricomycetes</taxon>
        <taxon>Agaricomycetidae</taxon>
        <taxon>Boletales</taxon>
        <taxon>Suillineae</taxon>
        <taxon>Suillaceae</taxon>
        <taxon>Suillus</taxon>
    </lineage>
</organism>
<dbReference type="GeneID" id="64594734"/>
<comment type="caution">
    <text evidence="1">The sequence shown here is derived from an EMBL/GenBank/DDBJ whole genome shotgun (WGS) entry which is preliminary data.</text>
</comment>